<dbReference type="InterPro" id="IPR050987">
    <property type="entry name" value="AtrR-like"/>
</dbReference>
<organism evidence="6 7">
    <name type="scientific">Lachancea lanzarotensis</name>
    <dbReference type="NCBI Taxonomy" id="1245769"/>
    <lineage>
        <taxon>Eukaryota</taxon>
        <taxon>Fungi</taxon>
        <taxon>Dikarya</taxon>
        <taxon>Ascomycota</taxon>
        <taxon>Saccharomycotina</taxon>
        <taxon>Saccharomycetes</taxon>
        <taxon>Saccharomycetales</taxon>
        <taxon>Saccharomycetaceae</taxon>
        <taxon>Lachancea</taxon>
    </lineage>
</organism>
<dbReference type="GO" id="GO:0005634">
    <property type="term" value="C:nucleus"/>
    <property type="evidence" value="ECO:0007669"/>
    <property type="project" value="UniProtKB-SubCell"/>
</dbReference>
<evidence type="ECO:0000256" key="1">
    <source>
        <dbReference type="ARBA" id="ARBA00004123"/>
    </source>
</evidence>
<dbReference type="PANTHER" id="PTHR46910:SF3">
    <property type="entry name" value="HALOTOLERANCE PROTEIN 9-RELATED"/>
    <property type="match status" value="1"/>
</dbReference>
<evidence type="ECO:0000256" key="3">
    <source>
        <dbReference type="ARBA" id="ARBA00023125"/>
    </source>
</evidence>
<dbReference type="HOGENOM" id="CLU_454196_0_0_1"/>
<dbReference type="GO" id="GO:0003677">
    <property type="term" value="F:DNA binding"/>
    <property type="evidence" value="ECO:0007669"/>
    <property type="project" value="UniProtKB-KW"/>
</dbReference>
<evidence type="ECO:0000313" key="6">
    <source>
        <dbReference type="EMBL" id="CEP65068.1"/>
    </source>
</evidence>
<gene>
    <name evidence="6" type="ORF">LALA0_S21e00122g</name>
</gene>
<dbReference type="STRING" id="1245769.A0A0C7NH89"/>
<name>A0A0C7NH89_9SACH</name>
<protein>
    <submittedName>
        <fullName evidence="6">LALA0S21e00122g1_1</fullName>
    </submittedName>
</protein>
<proteinExistence type="predicted"/>
<dbReference type="EMBL" id="LN736380">
    <property type="protein sequence ID" value="CEP65068.1"/>
    <property type="molecule type" value="Genomic_DNA"/>
</dbReference>
<dbReference type="SMART" id="SM00066">
    <property type="entry name" value="GAL4"/>
    <property type="match status" value="1"/>
</dbReference>
<keyword evidence="4" id="KW-0539">Nucleus</keyword>
<dbReference type="Proteomes" id="UP000054304">
    <property type="component" value="Unassembled WGS sequence"/>
</dbReference>
<dbReference type="CDD" id="cd00067">
    <property type="entry name" value="GAL4"/>
    <property type="match status" value="1"/>
</dbReference>
<dbReference type="GO" id="GO:0000981">
    <property type="term" value="F:DNA-binding transcription factor activity, RNA polymerase II-specific"/>
    <property type="evidence" value="ECO:0007669"/>
    <property type="project" value="InterPro"/>
</dbReference>
<dbReference type="GeneID" id="34688640"/>
<reference evidence="6 7" key="1">
    <citation type="submission" date="2014-12" db="EMBL/GenBank/DDBJ databases">
        <authorList>
            <person name="Neuveglise Cecile"/>
        </authorList>
    </citation>
    <scope>NUCLEOTIDE SEQUENCE [LARGE SCALE GENOMIC DNA]</scope>
    <source>
        <strain evidence="6 7">CBS 12615</strain>
    </source>
</reference>
<dbReference type="InterPro" id="IPR036864">
    <property type="entry name" value="Zn2-C6_fun-type_DNA-bd_sf"/>
</dbReference>
<dbReference type="SUPFAM" id="SSF57701">
    <property type="entry name" value="Zn2/Cys6 DNA-binding domain"/>
    <property type="match status" value="1"/>
</dbReference>
<dbReference type="PROSITE" id="PS50048">
    <property type="entry name" value="ZN2_CY6_FUNGAL_2"/>
    <property type="match status" value="1"/>
</dbReference>
<comment type="subcellular location">
    <subcellularLocation>
        <location evidence="1">Nucleus</location>
    </subcellularLocation>
</comment>
<dbReference type="OrthoDB" id="5069333at2759"/>
<dbReference type="Pfam" id="PF00172">
    <property type="entry name" value="Zn_clus"/>
    <property type="match status" value="1"/>
</dbReference>
<dbReference type="InterPro" id="IPR001138">
    <property type="entry name" value="Zn2Cys6_DnaBD"/>
</dbReference>
<evidence type="ECO:0000259" key="5">
    <source>
        <dbReference type="PROSITE" id="PS50048"/>
    </source>
</evidence>
<dbReference type="AlphaFoldDB" id="A0A0C7NH89"/>
<sequence length="601" mass="68700">MKPPSKASKPHRISHVCDHCRLRKLKCSKDKPSCTRCTKLGLQCVYTPFRQSTRDPTTVKALEAELTYVKAQLAACTKALSDAQASIPVQMPKKRNICWTNLVRPINVHGVWRTYYAPFSDLALFARDPLSKIRVEDLFVQENEFPKLPNRNEDILLSMRRILPEPQILRENKLAFETNYYQNYPFYNITTFEEIHEGLIHDPSLTEASTTQICFLIMTFLMLCLTEKLAIDPDLIDGWIQRARIASDPSEENLACLLYLQLYSSPLRLCPTSKTRLSNDICRMALELGLFTPASCLVNNKLRQNLWMGCVVLAEPAAFHEHFIKMFDKEVPTDNSPLAISYRFNTNLSNVWNSVVTASDALEEDMVSLSSCSKNQTHDTNQEGALMASCRLSFATTDFNLLIMQFLQEEFHVRDTRFLRKRLQDLFDELLEYFLNFLSIVATHRYSYLSQTVFCLKSLASYVLTMSSRYARENRHIEITELHQKFLQAAQAFPFKLDWCDQICRSLDDTLRDVNSSSSDFSDDVTVGILPDSLLEEYTGAFSTGIDELSPSLSHESFESILTDSLTGLNGQLDARFAQLFPDYTSSSTDGEIDFDFDVLH</sequence>
<feature type="domain" description="Zn(2)-C6 fungal-type" evidence="5">
    <location>
        <begin position="16"/>
        <end position="46"/>
    </location>
</feature>
<dbReference type="Gene3D" id="4.10.240.10">
    <property type="entry name" value="Zn(2)-C6 fungal-type DNA-binding domain"/>
    <property type="match status" value="1"/>
</dbReference>
<keyword evidence="3" id="KW-0238">DNA-binding</keyword>
<keyword evidence="2" id="KW-0479">Metal-binding</keyword>
<accession>A0A0C7NH89</accession>
<keyword evidence="7" id="KW-1185">Reference proteome</keyword>
<evidence type="ECO:0000256" key="4">
    <source>
        <dbReference type="ARBA" id="ARBA00023242"/>
    </source>
</evidence>
<dbReference type="GO" id="GO:0045944">
    <property type="term" value="P:positive regulation of transcription by RNA polymerase II"/>
    <property type="evidence" value="ECO:0007669"/>
    <property type="project" value="UniProtKB-ARBA"/>
</dbReference>
<dbReference type="PROSITE" id="PS00463">
    <property type="entry name" value="ZN2_CY6_FUNGAL_1"/>
    <property type="match status" value="1"/>
</dbReference>
<dbReference type="RefSeq" id="XP_022631258.1">
    <property type="nucleotide sequence ID" value="XM_022770610.1"/>
</dbReference>
<dbReference type="CDD" id="cd12148">
    <property type="entry name" value="fungal_TF_MHR"/>
    <property type="match status" value="1"/>
</dbReference>
<dbReference type="PANTHER" id="PTHR46910">
    <property type="entry name" value="TRANSCRIPTION FACTOR PDR1"/>
    <property type="match status" value="1"/>
</dbReference>
<evidence type="ECO:0000256" key="2">
    <source>
        <dbReference type="ARBA" id="ARBA00022723"/>
    </source>
</evidence>
<evidence type="ECO:0000313" key="7">
    <source>
        <dbReference type="Proteomes" id="UP000054304"/>
    </source>
</evidence>
<dbReference type="GO" id="GO:0008270">
    <property type="term" value="F:zinc ion binding"/>
    <property type="evidence" value="ECO:0007669"/>
    <property type="project" value="InterPro"/>
</dbReference>